<gene>
    <name evidence="1" type="ORF">PENFLA_c007G05098</name>
</gene>
<comment type="caution">
    <text evidence="1">The sequence shown here is derived from an EMBL/GenBank/DDBJ whole genome shotgun (WGS) entry which is preliminary data.</text>
</comment>
<name>A0A1V6TKS5_9EURO</name>
<proteinExistence type="predicted"/>
<dbReference type="AlphaFoldDB" id="A0A1V6TKS5"/>
<accession>A0A1V6TKS5</accession>
<organism evidence="1 2">
    <name type="scientific">Penicillium flavigenum</name>
    <dbReference type="NCBI Taxonomy" id="254877"/>
    <lineage>
        <taxon>Eukaryota</taxon>
        <taxon>Fungi</taxon>
        <taxon>Dikarya</taxon>
        <taxon>Ascomycota</taxon>
        <taxon>Pezizomycotina</taxon>
        <taxon>Eurotiomycetes</taxon>
        <taxon>Eurotiomycetidae</taxon>
        <taxon>Eurotiales</taxon>
        <taxon>Aspergillaceae</taxon>
        <taxon>Penicillium</taxon>
    </lineage>
</organism>
<keyword evidence="2" id="KW-1185">Reference proteome</keyword>
<evidence type="ECO:0000313" key="1">
    <source>
        <dbReference type="EMBL" id="OQE26183.1"/>
    </source>
</evidence>
<protein>
    <submittedName>
        <fullName evidence="1">Uncharacterized protein</fullName>
    </submittedName>
</protein>
<dbReference type="Proteomes" id="UP000191342">
    <property type="component" value="Unassembled WGS sequence"/>
</dbReference>
<sequence>MSGELLTNHITFRAGV</sequence>
<evidence type="ECO:0000313" key="2">
    <source>
        <dbReference type="Proteomes" id="UP000191342"/>
    </source>
</evidence>
<dbReference type="EMBL" id="MLQL01000007">
    <property type="protein sequence ID" value="OQE26183.1"/>
    <property type="molecule type" value="Genomic_DNA"/>
</dbReference>
<reference evidence="2" key="1">
    <citation type="journal article" date="2017" name="Nat. Microbiol.">
        <title>Global analysis of biosynthetic gene clusters reveals vast potential of secondary metabolite production in Penicillium species.</title>
        <authorList>
            <person name="Nielsen J.C."/>
            <person name="Grijseels S."/>
            <person name="Prigent S."/>
            <person name="Ji B."/>
            <person name="Dainat J."/>
            <person name="Nielsen K.F."/>
            <person name="Frisvad J.C."/>
            <person name="Workman M."/>
            <person name="Nielsen J."/>
        </authorList>
    </citation>
    <scope>NUCLEOTIDE SEQUENCE [LARGE SCALE GENOMIC DNA]</scope>
    <source>
        <strain evidence="2">IBT 14082</strain>
    </source>
</reference>